<evidence type="ECO:0000313" key="1">
    <source>
        <dbReference type="EMBL" id="AAU84566.1"/>
    </source>
</evidence>
<sequence>MAEGRREKIKNILNDIGAGFSADYQLGREDRRNAFLRDRKLKGQTEESTKFDALMGTHPAAFRIQEALGKLSPEKTQALQELDMSLRGSTAHKVGQFGGSIANDLTQDTTRGIYWLLNALQATGEVINEQTLSRIVPELYEKSRVQSTDIPFTKKSGEAKQPRYLNRANEQAVGEMLQRGYAKQIDDRLTAARGYSFDEDGDLQKRNYSPGMVQSLAIPTGIAINTGLGLMSPFGGAEGYKAALPDEDDPTKTKNVIGEIGLKYLMGRTGQLLPYEEFKKVRPDVSREEYNRYQAFKYDKREDYNPLDGDLTIGAGALKFTDEGIHGPEVQFLGRGLPVTTGVVPYLGALAGGVAGAKYGSRSGRAAIGGLTGGLAGLAVGNVTGNIIESERRRRNSVANQLEGGNAEQYLG</sequence>
<accession>Q5Y1A7</accession>
<reference evidence="1" key="1">
    <citation type="journal article" date="2005" name="Environ. Microbiol.">
        <title>Potential photosynthesis gene recombination between Prochlorococcus and Synechococcus via viral intermediates.</title>
        <authorList>
            <person name="Zeidner G."/>
            <person name="Bielawski J.P."/>
            <person name="Shmoish M."/>
            <person name="Scanlan D.J."/>
            <person name="Sabehi G."/>
            <person name="Beja O."/>
        </authorList>
    </citation>
    <scope>NUCLEOTIDE SEQUENCE</scope>
    <source>
        <strain evidence="1">2</strain>
    </source>
</reference>
<dbReference type="AlphaFoldDB" id="Q5Y1A7"/>
<name>Q5Y1A7_9ZZZZ</name>
<proteinExistence type="predicted"/>
<protein>
    <submittedName>
        <fullName evidence="1">Uncharacterized protein</fullName>
    </submittedName>
</protein>
<organism evidence="1">
    <name type="scientific">uncultured organism BAC21E04</name>
    <dbReference type="NCBI Taxonomy" id="382346"/>
    <lineage>
        <taxon>unclassified sequences</taxon>
        <taxon>environmental samples</taxon>
    </lineage>
</organism>
<dbReference type="EMBL" id="AY713440">
    <property type="protein sequence ID" value="AAU84566.1"/>
    <property type="molecule type" value="Genomic_DNA"/>
</dbReference>